<dbReference type="Proteomes" id="UP000553632">
    <property type="component" value="Unassembled WGS sequence"/>
</dbReference>
<gene>
    <name evidence="2" type="ORF">FOZ63_025407</name>
</gene>
<comment type="caution">
    <text evidence="2">The sequence shown here is derived from an EMBL/GenBank/DDBJ whole genome shotgun (WGS) entry which is preliminary data.</text>
</comment>
<keyword evidence="3" id="KW-1185">Reference proteome</keyword>
<evidence type="ECO:0000256" key="1">
    <source>
        <dbReference type="SAM" id="MobiDB-lite"/>
    </source>
</evidence>
<evidence type="ECO:0000313" key="2">
    <source>
        <dbReference type="EMBL" id="KAF4707518.1"/>
    </source>
</evidence>
<feature type="compositionally biased region" description="Low complexity" evidence="1">
    <location>
        <begin position="13"/>
        <end position="30"/>
    </location>
</feature>
<accession>A0A7J6QGW9</accession>
<dbReference type="OMA" id="SRNTCEV"/>
<name>A0A7J6QGW9_PEROL</name>
<feature type="region of interest" description="Disordered" evidence="1">
    <location>
        <begin position="177"/>
        <end position="208"/>
    </location>
</feature>
<proteinExistence type="predicted"/>
<protein>
    <submittedName>
        <fullName evidence="2">Uncharacterized protein</fullName>
    </submittedName>
</protein>
<sequence>MCKYPTTPGLAGSSSVVSSHSGSNNSSSGKHSSRNTCEVPGCGRVPRKSSDSARARFCTRHGGGRPCHYPGCQVAARGLLGFCYRHRHYANSSAYGSGMDGKAMPSPTPEATESEIRAARLESYVPVPSCIDSVELAALTYIASTLKASEAAAAANAEDGSQETASNAGTTIPAIQDSTTAAGSSNGSPLTTPTTPSSSASQSPLFGSSEALVDPTTAAASRSPVTTPSAADAVSAAFAAHSTASCDIDELFSIPTIPSPIFKPALAAAACGPLGEAPCPMDTEEETAVVGRL</sequence>
<evidence type="ECO:0000313" key="3">
    <source>
        <dbReference type="Proteomes" id="UP000553632"/>
    </source>
</evidence>
<feature type="compositionally biased region" description="Low complexity" evidence="1">
    <location>
        <begin position="183"/>
        <end position="208"/>
    </location>
</feature>
<reference evidence="2 3" key="1">
    <citation type="submission" date="2020-04" db="EMBL/GenBank/DDBJ databases">
        <title>Perkinsus olseni comparative genomics.</title>
        <authorList>
            <person name="Bogema D.R."/>
        </authorList>
    </citation>
    <scope>NUCLEOTIDE SEQUENCE [LARGE SCALE GENOMIC DNA]</scope>
    <source>
        <strain evidence="2 3">ATCC PRA-207</strain>
    </source>
</reference>
<dbReference type="AlphaFoldDB" id="A0A7J6QGW9"/>
<organism evidence="2 3">
    <name type="scientific">Perkinsus olseni</name>
    <name type="common">Perkinsus atlanticus</name>
    <dbReference type="NCBI Taxonomy" id="32597"/>
    <lineage>
        <taxon>Eukaryota</taxon>
        <taxon>Sar</taxon>
        <taxon>Alveolata</taxon>
        <taxon>Perkinsozoa</taxon>
        <taxon>Perkinsea</taxon>
        <taxon>Perkinsida</taxon>
        <taxon>Perkinsidae</taxon>
        <taxon>Perkinsus</taxon>
    </lineage>
</organism>
<feature type="region of interest" description="Disordered" evidence="1">
    <location>
        <begin position="1"/>
        <end position="49"/>
    </location>
</feature>
<dbReference type="EMBL" id="JABANO010033062">
    <property type="protein sequence ID" value="KAF4707518.1"/>
    <property type="molecule type" value="Genomic_DNA"/>
</dbReference>